<dbReference type="PRINTS" id="PR00080">
    <property type="entry name" value="SDRFAMILY"/>
</dbReference>
<name>H2C409_9CREN</name>
<dbReference type="CDD" id="cd05333">
    <property type="entry name" value="BKR_SDR_c"/>
    <property type="match status" value="1"/>
</dbReference>
<accession>H2C409</accession>
<dbReference type="PROSITE" id="PS00061">
    <property type="entry name" value="ADH_SHORT"/>
    <property type="match status" value="1"/>
</dbReference>
<dbReference type="PANTHER" id="PTHR42879:SF2">
    <property type="entry name" value="3-OXOACYL-[ACYL-CARRIER-PROTEIN] REDUCTASE FABG"/>
    <property type="match status" value="1"/>
</dbReference>
<evidence type="ECO:0000259" key="4">
    <source>
        <dbReference type="SMART" id="SM00822"/>
    </source>
</evidence>
<dbReference type="AlphaFoldDB" id="H2C409"/>
<dbReference type="Proteomes" id="UP000003980">
    <property type="component" value="Unassembled WGS sequence"/>
</dbReference>
<evidence type="ECO:0000256" key="3">
    <source>
        <dbReference type="ARBA" id="ARBA00023002"/>
    </source>
</evidence>
<dbReference type="OrthoDB" id="24596at2157"/>
<dbReference type="InterPro" id="IPR020904">
    <property type="entry name" value="Sc_DH/Rdtase_CS"/>
</dbReference>
<feature type="domain" description="Ketoreductase" evidence="4">
    <location>
        <begin position="9"/>
        <end position="188"/>
    </location>
</feature>
<evidence type="ECO:0000256" key="1">
    <source>
        <dbReference type="ARBA" id="ARBA00006484"/>
    </source>
</evidence>
<keyword evidence="2" id="KW-0521">NADP</keyword>
<dbReference type="RefSeq" id="WP_009069834.1">
    <property type="nucleotide sequence ID" value="NZ_JH597761.1"/>
</dbReference>
<comment type="similarity">
    <text evidence="1">Belongs to the short-chain dehydrogenases/reductases (SDR) family.</text>
</comment>
<dbReference type="NCBIfam" id="NF009466">
    <property type="entry name" value="PRK12826.1-2"/>
    <property type="match status" value="1"/>
</dbReference>
<evidence type="ECO:0000313" key="5">
    <source>
        <dbReference type="EMBL" id="EHP69752.1"/>
    </source>
</evidence>
<dbReference type="InterPro" id="IPR002347">
    <property type="entry name" value="SDR_fam"/>
</dbReference>
<dbReference type="NCBIfam" id="NF004198">
    <property type="entry name" value="PRK05653.1-3"/>
    <property type="match status" value="1"/>
</dbReference>
<dbReference type="eggNOG" id="arCOG01259">
    <property type="taxonomic scope" value="Archaea"/>
</dbReference>
<keyword evidence="6" id="KW-1185">Reference proteome</keyword>
<dbReference type="InterPro" id="IPR057326">
    <property type="entry name" value="KR_dom"/>
</dbReference>
<proteinExistence type="inferred from homology"/>
<dbReference type="Pfam" id="PF13561">
    <property type="entry name" value="adh_short_C2"/>
    <property type="match status" value="1"/>
</dbReference>
<dbReference type="PRINTS" id="PR00081">
    <property type="entry name" value="GDHRDH"/>
</dbReference>
<dbReference type="GO" id="GO:0032787">
    <property type="term" value="P:monocarboxylic acid metabolic process"/>
    <property type="evidence" value="ECO:0007669"/>
    <property type="project" value="UniProtKB-ARBA"/>
</dbReference>
<evidence type="ECO:0000313" key="6">
    <source>
        <dbReference type="Proteomes" id="UP000003980"/>
    </source>
</evidence>
<reference evidence="5 6" key="1">
    <citation type="submission" date="2012-01" db="EMBL/GenBank/DDBJ databases">
        <title>Improved High-Quality Draft sequence of Metallosphaera yellowstonensis MK1.</title>
        <authorList>
            <consortium name="US DOE Joint Genome Institute"/>
            <person name="Lucas S."/>
            <person name="Han J."/>
            <person name="Cheng J.-F."/>
            <person name="Goodwin L."/>
            <person name="Pitluck S."/>
            <person name="Peters L."/>
            <person name="Teshima H."/>
            <person name="Detter J.C."/>
            <person name="Han C."/>
            <person name="Tapia R."/>
            <person name="Land M."/>
            <person name="Hauser L."/>
            <person name="Kyrpides N."/>
            <person name="Kozubal M."/>
            <person name="Macur R.E."/>
            <person name="Jay Z."/>
            <person name="Inskeep W."/>
            <person name="Woyke T."/>
        </authorList>
    </citation>
    <scope>NUCLEOTIDE SEQUENCE [LARGE SCALE GENOMIC DNA]</scope>
    <source>
        <strain evidence="5 6">MK1</strain>
    </source>
</reference>
<dbReference type="HOGENOM" id="CLU_010194_1_3_2"/>
<dbReference type="FunFam" id="3.40.50.720:FF:000115">
    <property type="entry name" value="3-oxoacyl-[acyl-carrier-protein] reductase FabG"/>
    <property type="match status" value="1"/>
</dbReference>
<keyword evidence="3" id="KW-0560">Oxidoreductase</keyword>
<dbReference type="InterPro" id="IPR050259">
    <property type="entry name" value="SDR"/>
</dbReference>
<protein>
    <submittedName>
        <fullName evidence="5">Short-chain alcohol dehydrogenase like protein</fullName>
    </submittedName>
</protein>
<dbReference type="STRING" id="671065.MetMK1DRAFT_00002540"/>
<dbReference type="GO" id="GO:0016491">
    <property type="term" value="F:oxidoreductase activity"/>
    <property type="evidence" value="ECO:0007669"/>
    <property type="project" value="UniProtKB-KW"/>
</dbReference>
<dbReference type="SMART" id="SM00822">
    <property type="entry name" value="PKS_KR"/>
    <property type="match status" value="1"/>
</dbReference>
<sequence length="249" mass="27063">MGSVQHHNALALVTGGASGIGFATAQALAKEGFKVAVGDLREDVDERVRSLRDSGLEVLGMRLDVTDWDSCVNFVRNAMERFGTDHVDVLVNNAGIIRDNLFVKMSREEWDSVIKVHLYGAFNMTKQVVEGMMRSGHGRIINMSSLSWMGNVGQTNYSAAKAGLIGFTKTLAKELGKFSITVNAIVPGFIDTPMTRGVPEKIWNMMVERTPMKRAGRPEEVANLIAFLASDYASFITGEAIGVTGGLSF</sequence>
<dbReference type="Gene3D" id="3.40.50.720">
    <property type="entry name" value="NAD(P)-binding Rossmann-like Domain"/>
    <property type="match status" value="1"/>
</dbReference>
<dbReference type="EMBL" id="JH597761">
    <property type="protein sequence ID" value="EHP69752.1"/>
    <property type="molecule type" value="Genomic_DNA"/>
</dbReference>
<dbReference type="InterPro" id="IPR036291">
    <property type="entry name" value="NAD(P)-bd_dom_sf"/>
</dbReference>
<evidence type="ECO:0000256" key="2">
    <source>
        <dbReference type="ARBA" id="ARBA00022857"/>
    </source>
</evidence>
<gene>
    <name evidence="5" type="ORF">MetMK1DRAFT_00002540</name>
</gene>
<dbReference type="SUPFAM" id="SSF51735">
    <property type="entry name" value="NAD(P)-binding Rossmann-fold domains"/>
    <property type="match status" value="1"/>
</dbReference>
<organism evidence="5 6">
    <name type="scientific">Metallosphaera yellowstonensis MK1</name>
    <dbReference type="NCBI Taxonomy" id="671065"/>
    <lineage>
        <taxon>Archaea</taxon>
        <taxon>Thermoproteota</taxon>
        <taxon>Thermoprotei</taxon>
        <taxon>Sulfolobales</taxon>
        <taxon>Sulfolobaceae</taxon>
        <taxon>Metallosphaera</taxon>
    </lineage>
</organism>
<dbReference type="PANTHER" id="PTHR42879">
    <property type="entry name" value="3-OXOACYL-(ACYL-CARRIER-PROTEIN) REDUCTASE"/>
    <property type="match status" value="1"/>
</dbReference>